<feature type="compositionally biased region" description="Polar residues" evidence="2">
    <location>
        <begin position="7"/>
        <end position="18"/>
    </location>
</feature>
<keyword evidence="5" id="KW-1185">Reference proteome</keyword>
<dbReference type="PROSITE" id="PS50211">
    <property type="entry name" value="DENN"/>
    <property type="match status" value="1"/>
</dbReference>
<dbReference type="InterPro" id="IPR005113">
    <property type="entry name" value="uDENN_dom"/>
</dbReference>
<dbReference type="AlphaFoldDB" id="A0A8S3RKW7"/>
<gene>
    <name evidence="4" type="ORF">MEDL_22982</name>
</gene>
<evidence type="ECO:0000259" key="3">
    <source>
        <dbReference type="PROSITE" id="PS50211"/>
    </source>
</evidence>
<feature type="region of interest" description="Disordered" evidence="2">
    <location>
        <begin position="324"/>
        <end position="382"/>
    </location>
</feature>
<feature type="compositionally biased region" description="Polar residues" evidence="2">
    <location>
        <begin position="97"/>
        <end position="117"/>
    </location>
</feature>
<sequence length="1033" mass="116916">MSEYVNPKTSVRQLNAGQMENIRKRFENTGEGTNPKPPISPKKIPRPVSDAVSNSSNVSPIRTFPKPPLTSQNGSNNDKGEFTSMREQILHKRRPSSESPAISKLVQNFSEGNTQPTGKLKTVHSDNDIASEVLRRNPVSRFTPSRPVSVAERTKRFESIDNSEDTFVTGQSTVSSLRPPTIARTRSQRISSSSEGTEDDHNVVKRTPTARPRSRPVSSEVDSKDIKPTPPIKPRSRPPSQAQDEDNEYGAVWESGPTGPNPPPVKPPRTGAHDDYMKLKDLNIQDKQISQEKFKVKHHYETVPDDFIPNTVTPVYKKINKSEEENINSVSKQALRPNRPPPPRDKSDTVATGTPQKSNSFCKREKPEVPKRPSGETLTGNVSPLYEELDSVRNSKFDLNKIKHWDRPDDNLSEGSGSLKRSYSAECFAERKLFDDPIYVDPIKVNFRDDTECDVYVDPSGYAVPYRHNMHKRLQQTASTPAQPKKSKLYRQLSMEARPISQAVKCKLGNLRKRIFSPDTHHLTKDRKEFDISKNKKKLQSVKMKINIAFAIMRKAKKTENEDQEGSQSPDLGSDEKEDYCSIVRRNTAKKRKDNKQAQSVAYPQLFDFALIVGLEPVSEEGGYRPYVIYKFPEQPARDGKIESNISIPQFCFPDALEFDVKTASPAAPSESFSFVLTTFDGQHVYGYCKRLVPIDTPAGLPEVICIVSPVDAFSMYNDLLDEIEDKRQLSLTMAKELIVAAFGRPLPEPGKMVHVRTLDENWETGTIFLARPSDDRVDNANRETLLHKLGVDKLIKLFSVMLLERSILFCAKNLGILSQTIHAMRSLLYPFSWPHTYIPVLPDTMLDICCSPTPYVIGILSSHLQKVLNLPLSEIFIFDLDKRQVIKSQGDEDTLLPKSVQKALKTVLNMCKVEGDLKNAQNLLISEAFLRFFVEAIGHYGNHITTQQNGQLVFERDSFVKNAQSSSMEQFLEWFTETQMFEVFLTDKVETKNKSKTSTLNIFNSRIKEYNEELEEAKKDKKKSKGFLKLLK</sequence>
<dbReference type="Proteomes" id="UP000683360">
    <property type="component" value="Unassembled WGS sequence"/>
</dbReference>
<dbReference type="PANTHER" id="PTHR15288">
    <property type="entry name" value="DENN DOMAIN-CONTAINING PROTEIN 2"/>
    <property type="match status" value="1"/>
</dbReference>
<feature type="region of interest" description="Disordered" evidence="2">
    <location>
        <begin position="162"/>
        <end position="274"/>
    </location>
</feature>
<feature type="domain" description="UDENN" evidence="3">
    <location>
        <begin position="610"/>
        <end position="996"/>
    </location>
</feature>
<comment type="caution">
    <text evidence="4">The sequence shown here is derived from an EMBL/GenBank/DDBJ whole genome shotgun (WGS) entry which is preliminary data.</text>
</comment>
<reference evidence="4" key="1">
    <citation type="submission" date="2021-03" db="EMBL/GenBank/DDBJ databases">
        <authorList>
            <person name="Bekaert M."/>
        </authorList>
    </citation>
    <scope>NUCLEOTIDE SEQUENCE</scope>
</reference>
<feature type="coiled-coil region" evidence="1">
    <location>
        <begin position="1001"/>
        <end position="1028"/>
    </location>
</feature>
<evidence type="ECO:0000313" key="4">
    <source>
        <dbReference type="EMBL" id="CAG2208845.1"/>
    </source>
</evidence>
<dbReference type="FunFam" id="3.40.50.11500:FF:000004">
    <property type="entry name" value="DENN domain-containing protein 2C isoform X1"/>
    <property type="match status" value="1"/>
</dbReference>
<feature type="compositionally biased region" description="Polar residues" evidence="2">
    <location>
        <begin position="349"/>
        <end position="361"/>
    </location>
</feature>
<dbReference type="Pfam" id="PF03456">
    <property type="entry name" value="uDENN"/>
    <property type="match status" value="1"/>
</dbReference>
<feature type="region of interest" description="Disordered" evidence="2">
    <location>
        <begin position="557"/>
        <end position="578"/>
    </location>
</feature>
<dbReference type="OrthoDB" id="10266080at2759"/>
<dbReference type="Pfam" id="PF02141">
    <property type="entry name" value="DENN"/>
    <property type="match status" value="1"/>
</dbReference>
<dbReference type="InterPro" id="IPR037516">
    <property type="entry name" value="Tripartite_DENN"/>
</dbReference>
<feature type="compositionally biased region" description="Basic and acidic residues" evidence="2">
    <location>
        <begin position="362"/>
        <end position="374"/>
    </location>
</feature>
<dbReference type="InterPro" id="IPR043153">
    <property type="entry name" value="DENN_C"/>
</dbReference>
<dbReference type="PANTHER" id="PTHR15288:SF0">
    <property type="entry name" value="UDENN DOMAIN-CONTAINING PROTEIN"/>
    <property type="match status" value="1"/>
</dbReference>
<feature type="region of interest" description="Disordered" evidence="2">
    <location>
        <begin position="1"/>
        <end position="147"/>
    </location>
</feature>
<evidence type="ECO:0000256" key="1">
    <source>
        <dbReference type="SAM" id="Coils"/>
    </source>
</evidence>
<dbReference type="SMART" id="SM00800">
    <property type="entry name" value="uDENN"/>
    <property type="match status" value="1"/>
</dbReference>
<accession>A0A8S3RKW7</accession>
<name>A0A8S3RKW7_MYTED</name>
<dbReference type="InterPro" id="IPR005112">
    <property type="entry name" value="dDENN_dom"/>
</dbReference>
<dbReference type="InterPro" id="IPR001194">
    <property type="entry name" value="cDENN_dom"/>
</dbReference>
<dbReference type="Gene3D" id="3.30.450.200">
    <property type="match status" value="1"/>
</dbReference>
<protein>
    <submittedName>
        <fullName evidence="4">DENND2</fullName>
    </submittedName>
</protein>
<dbReference type="Gene3D" id="3.40.50.11500">
    <property type="match status" value="1"/>
</dbReference>
<evidence type="ECO:0000313" key="5">
    <source>
        <dbReference type="Proteomes" id="UP000683360"/>
    </source>
</evidence>
<dbReference type="Pfam" id="PF03455">
    <property type="entry name" value="dDENN"/>
    <property type="match status" value="1"/>
</dbReference>
<dbReference type="InterPro" id="IPR051942">
    <property type="entry name" value="DENN_domain_containing_2"/>
</dbReference>
<dbReference type="EMBL" id="CAJPWZ010001124">
    <property type="protein sequence ID" value="CAG2208845.1"/>
    <property type="molecule type" value="Genomic_DNA"/>
</dbReference>
<feature type="compositionally biased region" description="Polar residues" evidence="2">
    <location>
        <begin position="165"/>
        <end position="195"/>
    </location>
</feature>
<organism evidence="4 5">
    <name type="scientific">Mytilus edulis</name>
    <name type="common">Blue mussel</name>
    <dbReference type="NCBI Taxonomy" id="6550"/>
    <lineage>
        <taxon>Eukaryota</taxon>
        <taxon>Metazoa</taxon>
        <taxon>Spiralia</taxon>
        <taxon>Lophotrochozoa</taxon>
        <taxon>Mollusca</taxon>
        <taxon>Bivalvia</taxon>
        <taxon>Autobranchia</taxon>
        <taxon>Pteriomorphia</taxon>
        <taxon>Mytilida</taxon>
        <taxon>Mytiloidea</taxon>
        <taxon>Mytilidae</taxon>
        <taxon>Mytilinae</taxon>
        <taxon>Mytilus</taxon>
    </lineage>
</organism>
<dbReference type="SMART" id="SM00801">
    <property type="entry name" value="dDENN"/>
    <property type="match status" value="1"/>
</dbReference>
<proteinExistence type="predicted"/>
<evidence type="ECO:0000256" key="2">
    <source>
        <dbReference type="SAM" id="MobiDB-lite"/>
    </source>
</evidence>
<dbReference type="SMART" id="SM00799">
    <property type="entry name" value="DENN"/>
    <property type="match status" value="1"/>
</dbReference>
<keyword evidence="1" id="KW-0175">Coiled coil</keyword>